<evidence type="ECO:0000313" key="2">
    <source>
        <dbReference type="Proteomes" id="UP000667802"/>
    </source>
</evidence>
<name>A0AAP5M8E6_9CYAN</name>
<dbReference type="Proteomes" id="UP000667802">
    <property type="component" value="Unassembled WGS sequence"/>
</dbReference>
<dbReference type="EMBL" id="JAALHA020000003">
    <property type="protein sequence ID" value="MDR9894647.1"/>
    <property type="molecule type" value="Genomic_DNA"/>
</dbReference>
<protein>
    <submittedName>
        <fullName evidence="1">Uncharacterized protein</fullName>
    </submittedName>
</protein>
<sequence>MKPEQMWTVSEWCADQGYELTHSEIVRLSTIASLMYKKLYGVLPQKVSHKSKTTGRFNTKAYGYPDSSLLESAWEEFLNTMTFDCPGGVCSVPAMA</sequence>
<evidence type="ECO:0000313" key="1">
    <source>
        <dbReference type="EMBL" id="MDR9894647.1"/>
    </source>
</evidence>
<organism evidence="1 2">
    <name type="scientific">Aetokthonos hydrillicola Thurmond2011</name>
    <dbReference type="NCBI Taxonomy" id="2712845"/>
    <lineage>
        <taxon>Bacteria</taxon>
        <taxon>Bacillati</taxon>
        <taxon>Cyanobacteriota</taxon>
        <taxon>Cyanophyceae</taxon>
        <taxon>Nostocales</taxon>
        <taxon>Hapalosiphonaceae</taxon>
        <taxon>Aetokthonos</taxon>
    </lineage>
</organism>
<accession>A0AAP5M8E6</accession>
<dbReference type="AlphaFoldDB" id="A0AAP5M8E6"/>
<dbReference type="RefSeq" id="WP_208343240.1">
    <property type="nucleotide sequence ID" value="NZ_CAWQFN010000274.1"/>
</dbReference>
<reference evidence="2" key="1">
    <citation type="journal article" date="2021" name="Science">
        <title>Hunting the eagle killer: A cyanobacterial neurotoxin causes vacuolar myelinopathy.</title>
        <authorList>
            <person name="Breinlinger S."/>
            <person name="Phillips T.J."/>
            <person name="Haram B.N."/>
            <person name="Mares J."/>
            <person name="Martinez Yerena J.A."/>
            <person name="Hrouzek P."/>
            <person name="Sobotka R."/>
            <person name="Henderson W.M."/>
            <person name="Schmieder P."/>
            <person name="Williams S.M."/>
            <person name="Lauderdale J.D."/>
            <person name="Wilde H.D."/>
            <person name="Gerrin W."/>
            <person name="Kust A."/>
            <person name="Washington J.W."/>
            <person name="Wagner C."/>
            <person name="Geier B."/>
            <person name="Liebeke M."/>
            <person name="Enke H."/>
            <person name="Niedermeyer T.H.J."/>
            <person name="Wilde S.B."/>
        </authorList>
    </citation>
    <scope>NUCLEOTIDE SEQUENCE [LARGE SCALE GENOMIC DNA]</scope>
    <source>
        <strain evidence="2">Thurmond2011</strain>
    </source>
</reference>
<proteinExistence type="predicted"/>
<gene>
    <name evidence="1" type="ORF">G7B40_008700</name>
</gene>
<comment type="caution">
    <text evidence="1">The sequence shown here is derived from an EMBL/GenBank/DDBJ whole genome shotgun (WGS) entry which is preliminary data.</text>
</comment>
<keyword evidence="2" id="KW-1185">Reference proteome</keyword>